<dbReference type="SUPFAM" id="SSF82693">
    <property type="entry name" value="Multidrug efflux transporter AcrB pore domain, PN1, PN2, PC1 and PC2 subdomains"/>
    <property type="match status" value="2"/>
</dbReference>
<evidence type="ECO:0000256" key="1">
    <source>
        <dbReference type="SAM" id="Phobius"/>
    </source>
</evidence>
<dbReference type="Gene3D" id="3.30.70.1430">
    <property type="entry name" value="Multidrug efflux transporter AcrB pore domain"/>
    <property type="match status" value="2"/>
</dbReference>
<accession>A0AAU9E5H5</accession>
<organism evidence="2 3">
    <name type="scientific">Helicovermis profundi</name>
    <dbReference type="NCBI Taxonomy" id="3065157"/>
    <lineage>
        <taxon>Bacteria</taxon>
        <taxon>Bacillati</taxon>
        <taxon>Bacillota</taxon>
        <taxon>Clostridia</taxon>
        <taxon>Helicovermis</taxon>
    </lineage>
</organism>
<dbReference type="Proteomes" id="UP001321786">
    <property type="component" value="Chromosome"/>
</dbReference>
<dbReference type="KEGG" id="hprf:HLPR_09040"/>
<sequence>MNLPELKQAKNFFGKISSSFIDRYKVVFLIIFSIIIMGLISYSNIPKESVPDISLNRLYVQTAYPGASSSDIESLVSIPIENAVQGLDGVDSVSSTSNNGISSIIIKFSDDYDMDKAQTDVNNKLNNVSLPDNTTDPYVGVIETGEIPIYAITVAGDYDLVALKSYGEDIKAKIERINGIRKVELTGGYEREIQIHVDFNKLSEYGMDISSIKNALAGSNINLPSGKKGIDGELVNISVDESFKNIEDIKNILITSNTGNSVFLKDVASVSDSHKSPDNYSSYYLANGDSKTSTPAVYLTVYRTNGYDIVEPCDEISNLLVESKGTLVPNDVNLITTSDNSKQVQDDLSTVTNNALSGLITVIIILFIFIGLNEALIVSTVIPLSLLLSIAVMDKIGLSLNSISLTGFIIALGLLVDNAIVIMENVDRLREKGVDKITASKAGTNQVGPAVVSATLTTIVAFLPVVFTTGIMGKFLSVMPKTVIIIITASLLMSMVVTPSLCAKFLPKFKVKTRETKFTKKHFLSSIFIFLLALYAFANKMNISLTTVSIAITFTLIYLLKTYLSNKSNRENGKSFVLKYKAFIKKLLKNRFQKITILLLTIVVFLASIMTIPLGLLKLELIPYEPPASINVLITAPIGTLIDDTRDIVYKAENSIYKFSDIESFNTTIGSDGDNKAKITIELIDSDKRKLKQDDLINSLRNEIDKIPGAKFEIESVTSMHKISSGKEVSIGIEGDNLDELNLYAKQYYDVLKNIKGTVDSSISSENGLRKLYIDIDNNKATTYGLNVLSIANEIRYEISGVKAGIYKENGDEYDITIYYNNNKIQSVKDFDKIFFKSNNGELVNFNEVAKIKYQDGIGQIERIDGKKVVYIEANVAFGYNANEISKEFSKKTSSIELPDTIDKVLSGQSKDFAEQTTNMMINFMIALLLVYIILVIQFNSLIQPIVILLSVPFAFIGVVWGLILTGNNLGFYAMFGVVALVGIAVNDAIVLIDYINYLRKNGTEKYEAISEAVKTRFQPVIATSLTTIGGVLSLAIYNETFSQLGFALIFGLVASTLLTLLIIPIVYNAIDNISKYIANLFSKKRGAINEE</sequence>
<proteinExistence type="predicted"/>
<dbReference type="Gene3D" id="3.30.2090.10">
    <property type="entry name" value="Multidrug efflux transporter AcrB TolC docking domain, DN and DC subdomains"/>
    <property type="match status" value="2"/>
</dbReference>
<evidence type="ECO:0000313" key="2">
    <source>
        <dbReference type="EMBL" id="BEP28573.1"/>
    </source>
</evidence>
<feature type="transmembrane region" description="Helical" evidence="1">
    <location>
        <begin position="405"/>
        <end position="426"/>
    </location>
</feature>
<dbReference type="AlphaFoldDB" id="A0AAU9E5H5"/>
<dbReference type="SUPFAM" id="SSF82866">
    <property type="entry name" value="Multidrug efflux transporter AcrB transmembrane domain"/>
    <property type="match status" value="2"/>
</dbReference>
<dbReference type="InterPro" id="IPR001036">
    <property type="entry name" value="Acrflvin-R"/>
</dbReference>
<dbReference type="Gene3D" id="1.20.1640.10">
    <property type="entry name" value="Multidrug efflux transporter AcrB transmembrane domain"/>
    <property type="match status" value="3"/>
</dbReference>
<feature type="transmembrane region" description="Helical" evidence="1">
    <location>
        <begin position="351"/>
        <end position="370"/>
    </location>
</feature>
<feature type="transmembrane region" description="Helical" evidence="1">
    <location>
        <begin position="1018"/>
        <end position="1038"/>
    </location>
</feature>
<evidence type="ECO:0000313" key="3">
    <source>
        <dbReference type="Proteomes" id="UP001321786"/>
    </source>
</evidence>
<feature type="transmembrane region" description="Helical" evidence="1">
    <location>
        <begin position="543"/>
        <end position="560"/>
    </location>
</feature>
<dbReference type="RefSeq" id="WP_338536886.1">
    <property type="nucleotide sequence ID" value="NZ_AP028654.1"/>
</dbReference>
<feature type="transmembrane region" description="Helical" evidence="1">
    <location>
        <begin position="483"/>
        <end position="506"/>
    </location>
</feature>
<dbReference type="PRINTS" id="PR00702">
    <property type="entry name" value="ACRIFLAVINRP"/>
</dbReference>
<name>A0AAU9E5H5_9FIRM</name>
<keyword evidence="1" id="KW-0812">Transmembrane</keyword>
<keyword evidence="1" id="KW-1133">Transmembrane helix</keyword>
<protein>
    <submittedName>
        <fullName evidence="2">Efflux RND transporter permease subunit</fullName>
    </submittedName>
</protein>
<feature type="transmembrane region" description="Helical" evidence="1">
    <location>
        <begin position="26"/>
        <end position="45"/>
    </location>
</feature>
<dbReference type="EMBL" id="AP028654">
    <property type="protein sequence ID" value="BEP28573.1"/>
    <property type="molecule type" value="Genomic_DNA"/>
</dbReference>
<dbReference type="SUPFAM" id="SSF82714">
    <property type="entry name" value="Multidrug efflux transporter AcrB TolC docking domain, DN and DC subdomains"/>
    <property type="match status" value="2"/>
</dbReference>
<dbReference type="PANTHER" id="PTHR32063">
    <property type="match status" value="1"/>
</dbReference>
<feature type="transmembrane region" description="Helical" evidence="1">
    <location>
        <begin position="595"/>
        <end position="617"/>
    </location>
</feature>
<keyword evidence="1" id="KW-0472">Membrane</keyword>
<feature type="transmembrane region" description="Helical" evidence="1">
    <location>
        <begin position="518"/>
        <end position="537"/>
    </location>
</feature>
<dbReference type="GO" id="GO:0042910">
    <property type="term" value="F:xenobiotic transmembrane transporter activity"/>
    <property type="evidence" value="ECO:0007669"/>
    <property type="project" value="TreeGrafter"/>
</dbReference>
<feature type="transmembrane region" description="Helical" evidence="1">
    <location>
        <begin position="970"/>
        <end position="997"/>
    </location>
</feature>
<gene>
    <name evidence="2" type="ORF">HLPR_09040</name>
</gene>
<feature type="transmembrane region" description="Helical" evidence="1">
    <location>
        <begin position="447"/>
        <end position="471"/>
    </location>
</feature>
<dbReference type="Pfam" id="PF00873">
    <property type="entry name" value="ACR_tran"/>
    <property type="match status" value="2"/>
</dbReference>
<dbReference type="InterPro" id="IPR027463">
    <property type="entry name" value="AcrB_DN_DC_subdom"/>
</dbReference>
<keyword evidence="3" id="KW-1185">Reference proteome</keyword>
<feature type="transmembrane region" description="Helical" evidence="1">
    <location>
        <begin position="920"/>
        <end position="939"/>
    </location>
</feature>
<feature type="transmembrane region" description="Helical" evidence="1">
    <location>
        <begin position="946"/>
        <end position="964"/>
    </location>
</feature>
<feature type="transmembrane region" description="Helical" evidence="1">
    <location>
        <begin position="1044"/>
        <end position="1068"/>
    </location>
</feature>
<dbReference type="Gene3D" id="3.30.70.1320">
    <property type="entry name" value="Multidrug efflux transporter AcrB pore domain like"/>
    <property type="match status" value="1"/>
</dbReference>
<reference evidence="2 3" key="1">
    <citation type="submission" date="2023-08" db="EMBL/GenBank/DDBJ databases">
        <title>Helicovermis profunda gen. nov., sp. nov., a novel mesophilic, fermentative bacterium within the Bacillota from a deep-sea hydrothermal vent chimney.</title>
        <authorList>
            <person name="Miyazaki U."/>
            <person name="Mizutani D."/>
            <person name="Hashimoto Y."/>
            <person name="Tame A."/>
            <person name="Sawayama S."/>
            <person name="Miyazaki J."/>
            <person name="Takai K."/>
            <person name="Nakagawa S."/>
        </authorList>
    </citation>
    <scope>NUCLEOTIDE SEQUENCE [LARGE SCALE GENOMIC DNA]</scope>
    <source>
        <strain evidence="2 3">S502</strain>
    </source>
</reference>
<dbReference type="PANTHER" id="PTHR32063:SF24">
    <property type="entry name" value="CATION EFFLUX SYSTEM (ACRB_ACRD_ACRF FAMILY)"/>
    <property type="match status" value="1"/>
</dbReference>
<dbReference type="GO" id="GO:0005886">
    <property type="term" value="C:plasma membrane"/>
    <property type="evidence" value="ECO:0007669"/>
    <property type="project" value="TreeGrafter"/>
</dbReference>